<dbReference type="Proteomes" id="UP000031366">
    <property type="component" value="Unassembled WGS sequence"/>
</dbReference>
<dbReference type="AlphaFoldDB" id="A0A0C1TXW5"/>
<accession>A0A0C1TXW5</accession>
<dbReference type="SUPFAM" id="SSF102198">
    <property type="entry name" value="Putative cyclase"/>
    <property type="match status" value="1"/>
</dbReference>
<name>A0A0C1TXW5_9CLOT</name>
<protein>
    <submittedName>
        <fullName evidence="1">Cyclase family protein</fullName>
    </submittedName>
</protein>
<gene>
    <name evidence="1" type="ORF">U732_2574</name>
</gene>
<dbReference type="OrthoDB" id="1118163at2"/>
<comment type="caution">
    <text evidence="1">The sequence shown here is derived from an EMBL/GenBank/DDBJ whole genome shotgun (WGS) entry which is preliminary data.</text>
</comment>
<evidence type="ECO:0000313" key="2">
    <source>
        <dbReference type="Proteomes" id="UP000031366"/>
    </source>
</evidence>
<reference evidence="1 2" key="1">
    <citation type="journal article" date="2015" name="Infect. Genet. Evol.">
        <title>Genomic sequences of six botulinum neurotoxin-producing strains representing three clostridial species illustrate the mobility and diversity of botulinum neurotoxin genes.</title>
        <authorList>
            <person name="Smith T.J."/>
            <person name="Hill K.K."/>
            <person name="Xie G."/>
            <person name="Foley B.T."/>
            <person name="Williamson C.H."/>
            <person name="Foster J.T."/>
            <person name="Johnson S.L."/>
            <person name="Chertkov O."/>
            <person name="Teshima H."/>
            <person name="Gibbons H.S."/>
            <person name="Johnsky L.A."/>
            <person name="Karavis M.A."/>
            <person name="Smith L.A."/>
        </authorList>
    </citation>
    <scope>NUCLEOTIDE SEQUENCE [LARGE SCALE GENOMIC DNA]</scope>
    <source>
        <strain evidence="1 2">CDC 2741</strain>
    </source>
</reference>
<dbReference type="Pfam" id="PF04199">
    <property type="entry name" value="Cyclase"/>
    <property type="match status" value="1"/>
</dbReference>
<dbReference type="InterPro" id="IPR007325">
    <property type="entry name" value="KFase/CYL"/>
</dbReference>
<keyword evidence="2" id="KW-1185">Reference proteome</keyword>
<dbReference type="PANTHER" id="PTHR31118:SF32">
    <property type="entry name" value="KYNURENINE FORMAMIDASE"/>
    <property type="match status" value="1"/>
</dbReference>
<dbReference type="STRING" id="29341.RSJ17_21385"/>
<dbReference type="InterPro" id="IPR037175">
    <property type="entry name" value="KFase_sf"/>
</dbReference>
<proteinExistence type="predicted"/>
<dbReference type="RefSeq" id="WP_039635103.1">
    <property type="nucleotide sequence ID" value="NZ_AYSO01000019.1"/>
</dbReference>
<organism evidence="1 2">
    <name type="scientific">Clostridium argentinense CDC 2741</name>
    <dbReference type="NCBI Taxonomy" id="1418104"/>
    <lineage>
        <taxon>Bacteria</taxon>
        <taxon>Bacillati</taxon>
        <taxon>Bacillota</taxon>
        <taxon>Clostridia</taxon>
        <taxon>Eubacteriales</taxon>
        <taxon>Clostridiaceae</taxon>
        <taxon>Clostridium</taxon>
    </lineage>
</organism>
<sequence>MKIDLTVKIGKDMWNKLWNEASENKKMTILGHIGTHFDVMDKEFSLDNTERNGKVFDVSHIKDREIGIEDIDITAIKENDFVMFYTGSLKEKGYGTKEYFKNYPELSEKLIQYLLDKKVSIIGIDTAGIRKPSEHVKIDQYCADNNVFVIENLDNLEILLEKTMNKEFRVHTYPINIEGMSGLCCRVIAEV</sequence>
<dbReference type="Gene3D" id="3.50.30.50">
    <property type="entry name" value="Putative cyclase"/>
    <property type="match status" value="1"/>
</dbReference>
<dbReference type="GO" id="GO:0019441">
    <property type="term" value="P:L-tryptophan catabolic process to kynurenine"/>
    <property type="evidence" value="ECO:0007669"/>
    <property type="project" value="InterPro"/>
</dbReference>
<dbReference type="PANTHER" id="PTHR31118">
    <property type="entry name" value="CYCLASE-LIKE PROTEIN 2"/>
    <property type="match status" value="1"/>
</dbReference>
<evidence type="ECO:0000313" key="1">
    <source>
        <dbReference type="EMBL" id="KIE45544.1"/>
    </source>
</evidence>
<dbReference type="EMBL" id="AYSO01000019">
    <property type="protein sequence ID" value="KIE45544.1"/>
    <property type="molecule type" value="Genomic_DNA"/>
</dbReference>
<dbReference type="GO" id="GO:0004061">
    <property type="term" value="F:arylformamidase activity"/>
    <property type="evidence" value="ECO:0007669"/>
    <property type="project" value="InterPro"/>
</dbReference>